<dbReference type="RefSeq" id="WP_013010335.1">
    <property type="nucleotide sequence ID" value="NC_013943.1"/>
</dbReference>
<keyword evidence="6" id="KW-1185">Reference proteome</keyword>
<dbReference type="InterPro" id="IPR023187">
    <property type="entry name" value="Tscrpt_reg_MarR-type_CS"/>
</dbReference>
<dbReference type="OrthoDB" id="9799747at2"/>
<dbReference type="InterPro" id="IPR000835">
    <property type="entry name" value="HTH_MarR-typ"/>
</dbReference>
<dbReference type="STRING" id="522772.Dacet_1028"/>
<keyword evidence="2" id="KW-0238">DNA-binding</keyword>
<evidence type="ECO:0000256" key="2">
    <source>
        <dbReference type="ARBA" id="ARBA00023125"/>
    </source>
</evidence>
<feature type="domain" description="HTH marR-type" evidence="4">
    <location>
        <begin position="12"/>
        <end position="144"/>
    </location>
</feature>
<dbReference type="PANTHER" id="PTHR33164:SF56">
    <property type="entry name" value="HTH-TYPE TRANSCRIPTIONAL REGULATOR MHQR"/>
    <property type="match status" value="1"/>
</dbReference>
<dbReference type="Gene3D" id="1.10.10.10">
    <property type="entry name" value="Winged helix-like DNA-binding domain superfamily/Winged helix DNA-binding domain"/>
    <property type="match status" value="1"/>
</dbReference>
<keyword evidence="3" id="KW-0804">Transcription</keyword>
<gene>
    <name evidence="5" type="ordered locus">Dacet_1028</name>
</gene>
<dbReference type="PaxDb" id="522772-Dacet_1028"/>
<evidence type="ECO:0000313" key="6">
    <source>
        <dbReference type="Proteomes" id="UP000002012"/>
    </source>
</evidence>
<proteinExistence type="predicted"/>
<keyword evidence="1" id="KW-0805">Transcription regulation</keyword>
<dbReference type="AlphaFoldDB" id="D4H6T8"/>
<dbReference type="InterPro" id="IPR039422">
    <property type="entry name" value="MarR/SlyA-like"/>
</dbReference>
<organism evidence="5 6">
    <name type="scientific">Denitrovibrio acetiphilus (strain DSM 12809 / NBRC 114555 / N2460)</name>
    <dbReference type="NCBI Taxonomy" id="522772"/>
    <lineage>
        <taxon>Bacteria</taxon>
        <taxon>Pseudomonadati</taxon>
        <taxon>Deferribacterota</taxon>
        <taxon>Deferribacteres</taxon>
        <taxon>Deferribacterales</taxon>
        <taxon>Geovibrionaceae</taxon>
        <taxon>Denitrovibrio</taxon>
    </lineage>
</organism>
<dbReference type="Proteomes" id="UP000002012">
    <property type="component" value="Chromosome"/>
</dbReference>
<dbReference type="SMART" id="SM00347">
    <property type="entry name" value="HTH_MARR"/>
    <property type="match status" value="1"/>
</dbReference>
<dbReference type="Pfam" id="PF01047">
    <property type="entry name" value="MarR"/>
    <property type="match status" value="1"/>
</dbReference>
<accession>D4H6T8</accession>
<dbReference type="PANTHER" id="PTHR33164">
    <property type="entry name" value="TRANSCRIPTIONAL REGULATOR, MARR FAMILY"/>
    <property type="match status" value="1"/>
</dbReference>
<dbReference type="GO" id="GO:0003677">
    <property type="term" value="F:DNA binding"/>
    <property type="evidence" value="ECO:0007669"/>
    <property type="project" value="UniProtKB-KW"/>
</dbReference>
<reference evidence="5 6" key="1">
    <citation type="journal article" date="2010" name="Stand. Genomic Sci.">
        <title>Complete genome sequence of Denitrovibrio acetiphilus type strain (N2460).</title>
        <authorList>
            <person name="Kiss H."/>
            <person name="Lang E."/>
            <person name="Lapidus A."/>
            <person name="Copeland A."/>
            <person name="Nolan M."/>
            <person name="Glavina Del Rio T."/>
            <person name="Chen F."/>
            <person name="Lucas S."/>
            <person name="Tice H."/>
            <person name="Cheng J.F."/>
            <person name="Han C."/>
            <person name="Goodwin L."/>
            <person name="Pitluck S."/>
            <person name="Liolios K."/>
            <person name="Pati A."/>
            <person name="Ivanova N."/>
            <person name="Mavromatis K."/>
            <person name="Chen A."/>
            <person name="Palaniappan K."/>
            <person name="Land M."/>
            <person name="Hauser L."/>
            <person name="Chang Y.J."/>
            <person name="Jeffries C.D."/>
            <person name="Detter J.C."/>
            <person name="Brettin T."/>
            <person name="Spring S."/>
            <person name="Rohde M."/>
            <person name="Goker M."/>
            <person name="Woyke T."/>
            <person name="Bristow J."/>
            <person name="Eisen J.A."/>
            <person name="Markowitz V."/>
            <person name="Hugenholtz P."/>
            <person name="Kyrpides N.C."/>
            <person name="Klenk H.P."/>
        </authorList>
    </citation>
    <scope>NUCLEOTIDE SEQUENCE [LARGE SCALE GENOMIC DNA]</scope>
    <source>
        <strain evidence="6">DSM 12809 / NBRC 114555 / N2460</strain>
    </source>
</reference>
<dbReference type="InterPro" id="IPR036390">
    <property type="entry name" value="WH_DNA-bd_sf"/>
</dbReference>
<dbReference type="GO" id="GO:0006950">
    <property type="term" value="P:response to stress"/>
    <property type="evidence" value="ECO:0007669"/>
    <property type="project" value="TreeGrafter"/>
</dbReference>
<dbReference type="KEGG" id="dap:Dacet_1028"/>
<dbReference type="PROSITE" id="PS50995">
    <property type="entry name" value="HTH_MARR_2"/>
    <property type="match status" value="1"/>
</dbReference>
<dbReference type="HOGENOM" id="CLU_083287_27_2_0"/>
<evidence type="ECO:0000256" key="3">
    <source>
        <dbReference type="ARBA" id="ARBA00023163"/>
    </source>
</evidence>
<dbReference type="InterPro" id="IPR036388">
    <property type="entry name" value="WH-like_DNA-bd_sf"/>
</dbReference>
<evidence type="ECO:0000259" key="4">
    <source>
        <dbReference type="PROSITE" id="PS50995"/>
    </source>
</evidence>
<dbReference type="InParanoid" id="D4H6T8"/>
<dbReference type="PROSITE" id="PS01117">
    <property type="entry name" value="HTH_MARR_1"/>
    <property type="match status" value="1"/>
</dbReference>
<protein>
    <submittedName>
        <fullName evidence="5">Transcriptional regulator, MarR family</fullName>
    </submittedName>
</protein>
<dbReference type="GO" id="GO:0003700">
    <property type="term" value="F:DNA-binding transcription factor activity"/>
    <property type="evidence" value="ECO:0007669"/>
    <property type="project" value="InterPro"/>
</dbReference>
<dbReference type="EMBL" id="CP001968">
    <property type="protein sequence ID" value="ADD67804.1"/>
    <property type="molecule type" value="Genomic_DNA"/>
</dbReference>
<dbReference type="SUPFAM" id="SSF46785">
    <property type="entry name" value="Winged helix' DNA-binding domain"/>
    <property type="match status" value="1"/>
</dbReference>
<name>D4H6T8_DENA2</name>
<sequence length="146" mass="17052">MKKKYDEHELLNMRLVRAVYNGMKAMRKKESVKINEAGVTFSQFEVLVVVYHFAPMTVNSIIENTLSTIGNISLVVTNLIKDGFLKSEVHESDKRSKLITLTQKGEEFMDDFFPTHLRNIENIFSVYTQEEKELLLSLMRKLYRDN</sequence>
<dbReference type="eggNOG" id="COG1846">
    <property type="taxonomic scope" value="Bacteria"/>
</dbReference>
<dbReference type="PRINTS" id="PR00598">
    <property type="entry name" value="HTHMARR"/>
</dbReference>
<evidence type="ECO:0000256" key="1">
    <source>
        <dbReference type="ARBA" id="ARBA00023015"/>
    </source>
</evidence>
<evidence type="ECO:0000313" key="5">
    <source>
        <dbReference type="EMBL" id="ADD67804.1"/>
    </source>
</evidence>